<dbReference type="GO" id="GO:0012505">
    <property type="term" value="C:endomembrane system"/>
    <property type="evidence" value="ECO:0007669"/>
    <property type="project" value="UniProtKB-SubCell"/>
</dbReference>
<name>K0KH53_WICCF</name>
<dbReference type="HOGENOM" id="CLU_006320_4_0_1"/>
<sequence length="643" mass="72964">MKKVIANITIGNSEMALVFTEVLKLFPIDDFELKKMCYHYLNTYALVKPDLALEALPYILADLKSNSPVLIALALRNLVSVPIKEFIRESVRPLALYLENEDPYLRKTAAYSIARLNEKDPKIVQKEDFIAQLNHTLGDNNPAVIASALTALHDITERSDDLKLTINRDHAVNLVELLPRCDEWDQASILNTVLNFVPEKHEDAFLLIDKTIAQLQHANSAVVLNAFKLLLYLLNFVDFIEDHIPKKLASSLTSLLSKPPEIQFLILRNVILLILSKPTLIPFDVTAFFCEYNDPIYVKDTKLEIIYLLANEHNLDVVLRELEEYGTEVDIQMSRKAIRAIGNLAVKLESAAKPCIKVLLNLLSNGIDYVVQEAVIVFKNILRRYDQYDYIVPEILEQVDHVEEPEARSALIWIAGQYCDKITNPETLIADLTFTFREDPLEVQLSSLTACVKLFLRKPQSSEKHVLKILKWATEEVNNPDVRDRGFFYWRLLSIQDKYPGSAKDVIDSEIPLISGENEKLDPLILEELELNIGTLASIYLKPVGQVFRLAKRKFLPDSPARSREASRSSSRNRVNTVSSTRSIASSENQLPGHTERHIDDFDVPAVNVNQPKKQGNLNRHMSIARKSSGLLSRKLSIRGAFH</sequence>
<dbReference type="GO" id="GO:0030276">
    <property type="term" value="F:clathrin binding"/>
    <property type="evidence" value="ECO:0007669"/>
    <property type="project" value="InterPro"/>
</dbReference>
<dbReference type="InterPro" id="IPR016024">
    <property type="entry name" value="ARM-type_fold"/>
</dbReference>
<gene>
    <name evidence="9" type="ORF">BN7_1053</name>
</gene>
<evidence type="ECO:0000313" key="10">
    <source>
        <dbReference type="Proteomes" id="UP000009328"/>
    </source>
</evidence>
<comment type="subcellular location">
    <subcellularLocation>
        <location evidence="1">Endomembrane system</location>
    </subcellularLocation>
</comment>
<proteinExistence type="inferred from homology"/>
<feature type="domain" description="Clathrin/coatomer adaptor adaptin-like N-terminal" evidence="8">
    <location>
        <begin position="1"/>
        <end position="495"/>
    </location>
</feature>
<comment type="caution">
    <text evidence="9">The sequence shown here is derived from an EMBL/GenBank/DDBJ whole genome shotgun (WGS) entry which is preliminary data.</text>
</comment>
<dbReference type="GO" id="GO:0006886">
    <property type="term" value="P:intracellular protein transport"/>
    <property type="evidence" value="ECO:0007669"/>
    <property type="project" value="InterPro"/>
</dbReference>
<dbReference type="PIRSF" id="PIRSF002291">
    <property type="entry name" value="AP_complex_beta"/>
    <property type="match status" value="1"/>
</dbReference>
<dbReference type="InterPro" id="IPR002553">
    <property type="entry name" value="Clathrin/coatomer_adapt-like_N"/>
</dbReference>
<keyword evidence="3 6" id="KW-0813">Transport</keyword>
<organism evidence="9 10">
    <name type="scientific">Wickerhamomyces ciferrii (strain ATCC 14091 / BCRC 22168 / CBS 111 / JCM 3599 / NBRC 0793 / NRRL Y-1031 F-60-10)</name>
    <name type="common">Yeast</name>
    <name type="synonym">Pichia ciferrii</name>
    <dbReference type="NCBI Taxonomy" id="1206466"/>
    <lineage>
        <taxon>Eukaryota</taxon>
        <taxon>Fungi</taxon>
        <taxon>Dikarya</taxon>
        <taxon>Ascomycota</taxon>
        <taxon>Saccharomycotina</taxon>
        <taxon>Saccharomycetes</taxon>
        <taxon>Phaffomycetales</taxon>
        <taxon>Wickerhamomycetaceae</taxon>
        <taxon>Wickerhamomyces</taxon>
    </lineage>
</organism>
<reference evidence="9 10" key="1">
    <citation type="journal article" date="2012" name="Eukaryot. Cell">
        <title>Draft genome sequence of Wickerhamomyces ciferrii NRRL Y-1031 F-60-10.</title>
        <authorList>
            <person name="Schneider J."/>
            <person name="Andrea H."/>
            <person name="Blom J."/>
            <person name="Jaenicke S."/>
            <person name="Ruckert C."/>
            <person name="Schorsch C."/>
            <person name="Szczepanowski R."/>
            <person name="Farwick M."/>
            <person name="Goesmann A."/>
            <person name="Puhler A."/>
            <person name="Schaffer S."/>
            <person name="Tauch A."/>
            <person name="Kohler T."/>
            <person name="Brinkrolf K."/>
        </authorList>
    </citation>
    <scope>NUCLEOTIDE SEQUENCE [LARGE SCALE GENOMIC DNA]</scope>
    <source>
        <strain evidence="10">ATCC 14091 / BCRC 22168 / CBS 111 / JCM 3599 / NBRC 0793 / NRRL Y-1031 F-60-10</strain>
    </source>
</reference>
<evidence type="ECO:0000313" key="9">
    <source>
        <dbReference type="EMBL" id="CCH41512.1"/>
    </source>
</evidence>
<dbReference type="STRING" id="1206466.K0KH53"/>
<dbReference type="InterPro" id="IPR011989">
    <property type="entry name" value="ARM-like"/>
</dbReference>
<evidence type="ECO:0000259" key="8">
    <source>
        <dbReference type="Pfam" id="PF01602"/>
    </source>
</evidence>
<dbReference type="InterPro" id="IPR016342">
    <property type="entry name" value="AP_complex_bsu_1_2_4"/>
</dbReference>
<evidence type="ECO:0000256" key="3">
    <source>
        <dbReference type="ARBA" id="ARBA00022448"/>
    </source>
</evidence>
<dbReference type="SUPFAM" id="SSF48371">
    <property type="entry name" value="ARM repeat"/>
    <property type="match status" value="1"/>
</dbReference>
<keyword evidence="4 6" id="KW-0653">Protein transport</keyword>
<dbReference type="GO" id="GO:0030117">
    <property type="term" value="C:membrane coat"/>
    <property type="evidence" value="ECO:0007669"/>
    <property type="project" value="InterPro"/>
</dbReference>
<feature type="region of interest" description="Disordered" evidence="7">
    <location>
        <begin position="559"/>
        <end position="602"/>
    </location>
</feature>
<dbReference type="GO" id="GO:0016192">
    <property type="term" value="P:vesicle-mediated transport"/>
    <property type="evidence" value="ECO:0007669"/>
    <property type="project" value="InterPro"/>
</dbReference>
<dbReference type="FunCoup" id="K0KH53">
    <property type="interactions" value="112"/>
</dbReference>
<comment type="function">
    <text evidence="6">Adaptins are components of the adaptor complexes which link clathrin to receptors in coated vesicles. Clathrin-associated protein complexes are believed to interact with the cytoplasmic tails of membrane proteins, leading to their selection and concentration.</text>
</comment>
<dbReference type="Pfam" id="PF01602">
    <property type="entry name" value="Adaptin_N"/>
    <property type="match status" value="1"/>
</dbReference>
<accession>K0KH53</accession>
<keyword evidence="10" id="KW-1185">Reference proteome</keyword>
<evidence type="ECO:0000256" key="1">
    <source>
        <dbReference type="ARBA" id="ARBA00004308"/>
    </source>
</evidence>
<feature type="compositionally biased region" description="Low complexity" evidence="7">
    <location>
        <begin position="568"/>
        <end position="583"/>
    </location>
</feature>
<evidence type="ECO:0000256" key="2">
    <source>
        <dbReference type="ARBA" id="ARBA00006613"/>
    </source>
</evidence>
<dbReference type="InterPro" id="IPR026739">
    <property type="entry name" value="AP_beta"/>
</dbReference>
<dbReference type="Gene3D" id="1.25.10.10">
    <property type="entry name" value="Leucine-rich Repeat Variant"/>
    <property type="match status" value="1"/>
</dbReference>
<dbReference type="eggNOG" id="KOG1061">
    <property type="taxonomic scope" value="Eukaryota"/>
</dbReference>
<dbReference type="AlphaFoldDB" id="K0KH53"/>
<dbReference type="InParanoid" id="K0KH53"/>
<evidence type="ECO:0000256" key="6">
    <source>
        <dbReference type="PIRNR" id="PIRNR002291"/>
    </source>
</evidence>
<keyword evidence="5 6" id="KW-0472">Membrane</keyword>
<evidence type="ECO:0000256" key="4">
    <source>
        <dbReference type="ARBA" id="ARBA00022927"/>
    </source>
</evidence>
<protein>
    <recommendedName>
        <fullName evidence="6">AP complex subunit beta</fullName>
    </recommendedName>
</protein>
<dbReference type="EMBL" id="CAIF01000021">
    <property type="protein sequence ID" value="CCH41512.1"/>
    <property type="molecule type" value="Genomic_DNA"/>
</dbReference>
<dbReference type="Proteomes" id="UP000009328">
    <property type="component" value="Unassembled WGS sequence"/>
</dbReference>
<comment type="similarity">
    <text evidence="2 6">Belongs to the adaptor complexes large subunit family.</text>
</comment>
<evidence type="ECO:0000256" key="7">
    <source>
        <dbReference type="SAM" id="MobiDB-lite"/>
    </source>
</evidence>
<dbReference type="PANTHER" id="PTHR11134">
    <property type="entry name" value="ADAPTOR COMPLEX SUBUNIT BETA FAMILY MEMBER"/>
    <property type="match status" value="1"/>
</dbReference>
<evidence type="ECO:0000256" key="5">
    <source>
        <dbReference type="ARBA" id="ARBA00023136"/>
    </source>
</evidence>